<reference evidence="2" key="1">
    <citation type="submission" date="2018-02" db="EMBL/GenBank/DDBJ databases">
        <authorList>
            <person name="Hausmann B."/>
        </authorList>
    </citation>
    <scope>NUCLEOTIDE SEQUENCE [LARGE SCALE GENOMIC DNA]</scope>
    <source>
        <strain evidence="2">Peat soil MAG SbF1</strain>
    </source>
</reference>
<name>A0A2U3KHW4_9FIRM</name>
<proteinExistence type="predicted"/>
<dbReference type="EMBL" id="OMOF01000115">
    <property type="protein sequence ID" value="SPF39265.1"/>
    <property type="molecule type" value="Genomic_DNA"/>
</dbReference>
<accession>A0A2U3KHW4</accession>
<dbReference type="Proteomes" id="UP000238916">
    <property type="component" value="Unassembled WGS sequence"/>
</dbReference>
<evidence type="ECO:0000313" key="1">
    <source>
        <dbReference type="EMBL" id="SPF39265.1"/>
    </source>
</evidence>
<sequence>MLKRGVQLNVVIKTTLEPISELTGKDKSTTSNEKHTYIQTDDHILNTHNLEEMTDLRKHNITDTKTVQKETVQLPTHDHRKEDTMMIELLKIDTEEDTIMIKFLKIDTDKTETESLHTARKLTTDKIKENMTTVTFQITQTKYSLEETLTIMRSTPP</sequence>
<protein>
    <submittedName>
        <fullName evidence="1">Uncharacterized protein</fullName>
    </submittedName>
</protein>
<organism evidence="1 2">
    <name type="scientific">Candidatus Desulfosporosinus infrequens</name>
    <dbReference type="NCBI Taxonomy" id="2043169"/>
    <lineage>
        <taxon>Bacteria</taxon>
        <taxon>Bacillati</taxon>
        <taxon>Bacillota</taxon>
        <taxon>Clostridia</taxon>
        <taxon>Eubacteriales</taxon>
        <taxon>Desulfitobacteriaceae</taxon>
        <taxon>Desulfosporosinus</taxon>
    </lineage>
</organism>
<dbReference type="AlphaFoldDB" id="A0A2U3KHW4"/>
<gene>
    <name evidence="1" type="ORF">SBF1_2010003</name>
</gene>
<evidence type="ECO:0000313" key="2">
    <source>
        <dbReference type="Proteomes" id="UP000238916"/>
    </source>
</evidence>